<evidence type="ECO:0000259" key="7">
    <source>
        <dbReference type="Pfam" id="PF03328"/>
    </source>
</evidence>
<evidence type="ECO:0000256" key="6">
    <source>
        <dbReference type="PIRSR" id="PIRSR015582-2"/>
    </source>
</evidence>
<dbReference type="InterPro" id="IPR015813">
    <property type="entry name" value="Pyrv/PenolPyrv_kinase-like_dom"/>
</dbReference>
<gene>
    <name evidence="8" type="ORF">HH303_16375</name>
</gene>
<dbReference type="GO" id="GO:0000287">
    <property type="term" value="F:magnesium ion binding"/>
    <property type="evidence" value="ECO:0007669"/>
    <property type="project" value="TreeGrafter"/>
</dbReference>
<dbReference type="AlphaFoldDB" id="A0A7Y0HFP4"/>
<dbReference type="SUPFAM" id="SSF51621">
    <property type="entry name" value="Phosphoenolpyruvate/pyruvate domain"/>
    <property type="match status" value="1"/>
</dbReference>
<reference evidence="8 9" key="1">
    <citation type="submission" date="2020-04" db="EMBL/GenBank/DDBJ databases">
        <title>Rhodospirillaceae bacterium KN72 isolated from deep sea.</title>
        <authorList>
            <person name="Zhang D.-C."/>
        </authorList>
    </citation>
    <scope>NUCLEOTIDE SEQUENCE [LARGE SCALE GENOMIC DNA]</scope>
    <source>
        <strain evidence="8 9">KN72</strain>
    </source>
</reference>
<keyword evidence="9" id="KW-1185">Reference proteome</keyword>
<dbReference type="Gene3D" id="3.20.20.60">
    <property type="entry name" value="Phosphoenolpyruvate-binding domains"/>
    <property type="match status" value="1"/>
</dbReference>
<keyword evidence="4 6" id="KW-0460">Magnesium</keyword>
<dbReference type="Pfam" id="PF03328">
    <property type="entry name" value="HpcH_HpaI"/>
    <property type="match status" value="1"/>
</dbReference>
<dbReference type="InterPro" id="IPR040442">
    <property type="entry name" value="Pyrv_kinase-like_dom_sf"/>
</dbReference>
<evidence type="ECO:0000256" key="2">
    <source>
        <dbReference type="ARBA" id="ARBA00005568"/>
    </source>
</evidence>
<dbReference type="EMBL" id="JABBNT010000005">
    <property type="protein sequence ID" value="NMM46071.1"/>
    <property type="molecule type" value="Genomic_DNA"/>
</dbReference>
<keyword evidence="3 6" id="KW-0479">Metal-binding</keyword>
<dbReference type="PIRSF" id="PIRSF015582">
    <property type="entry name" value="Cit_lyase_B"/>
    <property type="match status" value="1"/>
</dbReference>
<evidence type="ECO:0000256" key="3">
    <source>
        <dbReference type="ARBA" id="ARBA00022723"/>
    </source>
</evidence>
<protein>
    <submittedName>
        <fullName evidence="8">CoA ester lyase</fullName>
    </submittedName>
</protein>
<evidence type="ECO:0000256" key="5">
    <source>
        <dbReference type="PIRSR" id="PIRSR015582-1"/>
    </source>
</evidence>
<dbReference type="PANTHER" id="PTHR32308">
    <property type="entry name" value="LYASE BETA SUBUNIT, PUTATIVE (AFU_ORTHOLOGUE AFUA_4G13030)-RELATED"/>
    <property type="match status" value="1"/>
</dbReference>
<dbReference type="PANTHER" id="PTHR32308:SF10">
    <property type="entry name" value="CITRATE LYASE SUBUNIT BETA"/>
    <property type="match status" value="1"/>
</dbReference>
<dbReference type="GO" id="GO:0016829">
    <property type="term" value="F:lyase activity"/>
    <property type="evidence" value="ECO:0007669"/>
    <property type="project" value="UniProtKB-KW"/>
</dbReference>
<keyword evidence="8" id="KW-0456">Lyase</keyword>
<dbReference type="GO" id="GO:0006107">
    <property type="term" value="P:oxaloacetate metabolic process"/>
    <property type="evidence" value="ECO:0007669"/>
    <property type="project" value="TreeGrafter"/>
</dbReference>
<comment type="similarity">
    <text evidence="2">Belongs to the HpcH/HpaI aldolase family.</text>
</comment>
<comment type="cofactor">
    <cofactor evidence="1">
        <name>Mg(2+)</name>
        <dbReference type="ChEBI" id="CHEBI:18420"/>
    </cofactor>
</comment>
<dbReference type="InterPro" id="IPR011206">
    <property type="entry name" value="Citrate_lyase_beta/mcl1/mcl2"/>
</dbReference>
<evidence type="ECO:0000313" key="9">
    <source>
        <dbReference type="Proteomes" id="UP000539372"/>
    </source>
</evidence>
<dbReference type="InterPro" id="IPR005000">
    <property type="entry name" value="Aldolase/citrate-lyase_domain"/>
</dbReference>
<evidence type="ECO:0000256" key="1">
    <source>
        <dbReference type="ARBA" id="ARBA00001946"/>
    </source>
</evidence>
<name>A0A7Y0HFP4_9PROT</name>
<feature type="binding site" evidence="6">
    <location>
        <position position="145"/>
    </location>
    <ligand>
        <name>Mg(2+)</name>
        <dbReference type="ChEBI" id="CHEBI:18420"/>
    </ligand>
</feature>
<dbReference type="Proteomes" id="UP000539372">
    <property type="component" value="Unassembled WGS sequence"/>
</dbReference>
<dbReference type="RefSeq" id="WP_169626462.1">
    <property type="nucleotide sequence ID" value="NZ_JABBNT010000005.1"/>
</dbReference>
<evidence type="ECO:0000313" key="8">
    <source>
        <dbReference type="EMBL" id="NMM46071.1"/>
    </source>
</evidence>
<feature type="binding site" evidence="5">
    <location>
        <position position="121"/>
    </location>
    <ligand>
        <name>substrate</name>
    </ligand>
</feature>
<feature type="binding site" evidence="5">
    <location>
        <position position="68"/>
    </location>
    <ligand>
        <name>substrate</name>
    </ligand>
</feature>
<evidence type="ECO:0000256" key="4">
    <source>
        <dbReference type="ARBA" id="ARBA00022842"/>
    </source>
</evidence>
<sequence>MTRKAAATSFPLFVPATRPDRIAKACAAGTDTVVIDLEDAVAPTDKTQAADGLRAVELPPGDTALFLRINGVGTPWFAKDIEIAGRVGIDGIVLPKAEYPDQIIQIRNAVPQGMAIFALIETARGLNNATSIAAACDRLVFGSIDYSADIGCAHTPTALLHARSTLVVASRLAGLPGPIDGVTTGIDRPDLIRDDAAHGNELGFRGKLLIHPKQLASAIEGYRPDEDTLAWAHRILAAASGGDAVAVDGEMVDKPVIDRARSILDLNESLNAKAAL</sequence>
<feature type="binding site" evidence="6">
    <location>
        <position position="121"/>
    </location>
    <ligand>
        <name>Mg(2+)</name>
        <dbReference type="ChEBI" id="CHEBI:18420"/>
    </ligand>
</feature>
<accession>A0A7Y0HFP4</accession>
<proteinExistence type="inferred from homology"/>
<comment type="caution">
    <text evidence="8">The sequence shown here is derived from an EMBL/GenBank/DDBJ whole genome shotgun (WGS) entry which is preliminary data.</text>
</comment>
<feature type="domain" description="HpcH/HpaI aldolase/citrate lyase" evidence="7">
    <location>
        <begin position="12"/>
        <end position="212"/>
    </location>
</feature>
<organism evidence="8 9">
    <name type="scientific">Pacificispira spongiicola</name>
    <dbReference type="NCBI Taxonomy" id="2729598"/>
    <lineage>
        <taxon>Bacteria</taxon>
        <taxon>Pseudomonadati</taxon>
        <taxon>Pseudomonadota</taxon>
        <taxon>Alphaproteobacteria</taxon>
        <taxon>Rhodospirillales</taxon>
        <taxon>Rhodospirillaceae</taxon>
        <taxon>Pacificispira</taxon>
    </lineage>
</organism>